<name>A0A0D1JT03_9LACO</name>
<dbReference type="RefSeq" id="WP_010373430.1">
    <property type="nucleotide sequence ID" value="NZ_BJEF01000001.1"/>
</dbReference>
<feature type="domain" description="RecX first three-helical" evidence="9">
    <location>
        <begin position="61"/>
        <end position="100"/>
    </location>
</feature>
<dbReference type="Pfam" id="PF21981">
    <property type="entry name" value="RecX_HTH3"/>
    <property type="match status" value="1"/>
</dbReference>
<comment type="subcellular location">
    <subcellularLocation>
        <location evidence="2 6">Cytoplasm</location>
    </subcellularLocation>
</comment>
<evidence type="ECO:0000256" key="4">
    <source>
        <dbReference type="ARBA" id="ARBA00018111"/>
    </source>
</evidence>
<dbReference type="Pfam" id="PF02631">
    <property type="entry name" value="RecX_HTH2"/>
    <property type="match status" value="1"/>
</dbReference>
<keyword evidence="11" id="KW-1185">Reference proteome</keyword>
<evidence type="ECO:0000259" key="8">
    <source>
        <dbReference type="Pfam" id="PF21981"/>
    </source>
</evidence>
<dbReference type="Pfam" id="PF21982">
    <property type="entry name" value="RecX_HTH1"/>
    <property type="match status" value="1"/>
</dbReference>
<evidence type="ECO:0000313" key="11">
    <source>
        <dbReference type="Proteomes" id="UP000032287"/>
    </source>
</evidence>
<evidence type="ECO:0000256" key="5">
    <source>
        <dbReference type="ARBA" id="ARBA00022490"/>
    </source>
</evidence>
<dbReference type="InterPro" id="IPR036388">
    <property type="entry name" value="WH-like_DNA-bd_sf"/>
</dbReference>
<dbReference type="GeneID" id="66961806"/>
<dbReference type="InterPro" id="IPR053924">
    <property type="entry name" value="RecX_HTH_2nd"/>
</dbReference>
<dbReference type="InterPro" id="IPR053925">
    <property type="entry name" value="RecX_HTH_3rd"/>
</dbReference>
<evidence type="ECO:0000256" key="6">
    <source>
        <dbReference type="HAMAP-Rule" id="MF_01114"/>
    </source>
</evidence>
<feature type="domain" description="RecX second three-helical" evidence="7">
    <location>
        <begin position="107"/>
        <end position="148"/>
    </location>
</feature>
<dbReference type="EMBL" id="JWHU01000012">
    <property type="protein sequence ID" value="KIU21089.1"/>
    <property type="molecule type" value="Genomic_DNA"/>
</dbReference>
<comment type="caution">
    <text evidence="10">The sequence shown here is derived from an EMBL/GenBank/DDBJ whole genome shotgun (WGS) entry which is preliminary data.</text>
</comment>
<dbReference type="STRING" id="137591.AO080_04710"/>
<dbReference type="AlphaFoldDB" id="A0A0D1JT03"/>
<comment type="similarity">
    <text evidence="3 6">Belongs to the RecX family.</text>
</comment>
<dbReference type="PANTHER" id="PTHR33602:SF1">
    <property type="entry name" value="REGULATORY PROTEIN RECX FAMILY PROTEIN"/>
    <property type="match status" value="1"/>
</dbReference>
<evidence type="ECO:0000259" key="9">
    <source>
        <dbReference type="Pfam" id="PF21982"/>
    </source>
</evidence>
<dbReference type="InterPro" id="IPR003783">
    <property type="entry name" value="Regulatory_RecX"/>
</dbReference>
<dbReference type="PATRIC" id="fig|137591.25.peg.817"/>
<accession>A0A0D1JT03</accession>
<comment type="function">
    <text evidence="1 6">Modulates RecA activity.</text>
</comment>
<evidence type="ECO:0000256" key="1">
    <source>
        <dbReference type="ARBA" id="ARBA00003529"/>
    </source>
</evidence>
<dbReference type="eggNOG" id="COG2137">
    <property type="taxonomic scope" value="Bacteria"/>
</dbReference>
<dbReference type="GO" id="GO:0006282">
    <property type="term" value="P:regulation of DNA repair"/>
    <property type="evidence" value="ECO:0007669"/>
    <property type="project" value="UniProtKB-UniRule"/>
</dbReference>
<proteinExistence type="inferred from homology"/>
<evidence type="ECO:0000313" key="10">
    <source>
        <dbReference type="EMBL" id="KIU21089.1"/>
    </source>
</evidence>
<dbReference type="PANTHER" id="PTHR33602">
    <property type="entry name" value="REGULATORY PROTEIN RECX FAMILY PROTEIN"/>
    <property type="match status" value="1"/>
</dbReference>
<evidence type="ECO:0000256" key="3">
    <source>
        <dbReference type="ARBA" id="ARBA00009695"/>
    </source>
</evidence>
<keyword evidence="5 6" id="KW-0963">Cytoplasm</keyword>
<dbReference type="OrthoDB" id="5421057at2"/>
<gene>
    <name evidence="6 10" type="primary">recX</name>
    <name evidence="10" type="ORF">QX99_00847</name>
</gene>
<evidence type="ECO:0000259" key="7">
    <source>
        <dbReference type="Pfam" id="PF02631"/>
    </source>
</evidence>
<evidence type="ECO:0000256" key="2">
    <source>
        <dbReference type="ARBA" id="ARBA00004496"/>
    </source>
</evidence>
<reference evidence="10 11" key="1">
    <citation type="journal article" date="2015" name="Microbiology (Mosc.)">
        <title>Genomics of the Weissella cibaria species with an examination of its metabolic traits.</title>
        <authorList>
            <person name="Lynch K.M."/>
            <person name="Lucid A."/>
            <person name="Arendt E.K."/>
            <person name="Sleator R.D."/>
            <person name="Lucey B."/>
            <person name="Coffey A."/>
        </authorList>
    </citation>
    <scope>NUCLEOTIDE SEQUENCE [LARGE SCALE GENOMIC DNA]</scope>
    <source>
        <strain evidence="10 11">MG1</strain>
    </source>
</reference>
<sequence length="268" mass="31353">MKKVTKVTRQRKPGRYNVYLDDEFALAVDEKILIKYNLFKDTELSDEDLKKIEDAEFEQKAYTKALVYATGRMRSKMQVIIKLKENEFPGIVIAHVIDRLEAANVIDDARFAEEYVRSAIHSGKLGPRGVRTKLQQLGVDKYLIEDALVEYDEEDQVAQLDEKVEKLMQKYARQAHFMAEQKTKQKLAQLGYDSKLVVAALKRYEAENETDVDQEWENLDRDASSAANRYRQYEGWEFKKRVKAAMFRKGYDLSLVDKWIKQNESEMQ</sequence>
<organism evidence="10 11">
    <name type="scientific">Weissella cibaria</name>
    <dbReference type="NCBI Taxonomy" id="137591"/>
    <lineage>
        <taxon>Bacteria</taxon>
        <taxon>Bacillati</taxon>
        <taxon>Bacillota</taxon>
        <taxon>Bacilli</taxon>
        <taxon>Lactobacillales</taxon>
        <taxon>Lactobacillaceae</taxon>
        <taxon>Weissella</taxon>
    </lineage>
</organism>
<dbReference type="GO" id="GO:0005737">
    <property type="term" value="C:cytoplasm"/>
    <property type="evidence" value="ECO:0007669"/>
    <property type="project" value="UniProtKB-SubCell"/>
</dbReference>
<protein>
    <recommendedName>
        <fullName evidence="4 6">Regulatory protein RecX</fullName>
    </recommendedName>
</protein>
<dbReference type="Gene3D" id="1.10.10.10">
    <property type="entry name" value="Winged helix-like DNA-binding domain superfamily/Winged helix DNA-binding domain"/>
    <property type="match status" value="4"/>
</dbReference>
<dbReference type="InterPro" id="IPR053926">
    <property type="entry name" value="RecX_HTH_1st"/>
</dbReference>
<dbReference type="HAMAP" id="MF_01114">
    <property type="entry name" value="RecX"/>
    <property type="match status" value="1"/>
</dbReference>
<dbReference type="KEGG" id="wcb:AO080_04710"/>
<feature type="domain" description="RecX third three-helical" evidence="8">
    <location>
        <begin position="213"/>
        <end position="260"/>
    </location>
</feature>
<dbReference type="Proteomes" id="UP000032287">
    <property type="component" value="Unassembled WGS sequence"/>
</dbReference>